<protein>
    <submittedName>
        <fullName evidence="2">Uncharacterized protein</fullName>
    </submittedName>
</protein>
<proteinExistence type="predicted"/>
<evidence type="ECO:0000256" key="1">
    <source>
        <dbReference type="SAM" id="MobiDB-lite"/>
    </source>
</evidence>
<accession>A0AAD7HUR0</accession>
<dbReference type="EMBL" id="JARJLG010000202">
    <property type="protein sequence ID" value="KAJ7728817.1"/>
    <property type="molecule type" value="Genomic_DNA"/>
</dbReference>
<gene>
    <name evidence="2" type="ORF">DFH07DRAFT_220339</name>
</gene>
<comment type="caution">
    <text evidence="2">The sequence shown here is derived from an EMBL/GenBank/DDBJ whole genome shotgun (WGS) entry which is preliminary data.</text>
</comment>
<organism evidence="2 3">
    <name type="scientific">Mycena maculata</name>
    <dbReference type="NCBI Taxonomy" id="230809"/>
    <lineage>
        <taxon>Eukaryota</taxon>
        <taxon>Fungi</taxon>
        <taxon>Dikarya</taxon>
        <taxon>Basidiomycota</taxon>
        <taxon>Agaricomycotina</taxon>
        <taxon>Agaricomycetes</taxon>
        <taxon>Agaricomycetidae</taxon>
        <taxon>Agaricales</taxon>
        <taxon>Marasmiineae</taxon>
        <taxon>Mycenaceae</taxon>
        <taxon>Mycena</taxon>
    </lineage>
</organism>
<evidence type="ECO:0000313" key="3">
    <source>
        <dbReference type="Proteomes" id="UP001215280"/>
    </source>
</evidence>
<reference evidence="2" key="1">
    <citation type="submission" date="2023-03" db="EMBL/GenBank/DDBJ databases">
        <title>Massive genome expansion in bonnet fungi (Mycena s.s.) driven by repeated elements and novel gene families across ecological guilds.</title>
        <authorList>
            <consortium name="Lawrence Berkeley National Laboratory"/>
            <person name="Harder C.B."/>
            <person name="Miyauchi S."/>
            <person name="Viragh M."/>
            <person name="Kuo A."/>
            <person name="Thoen E."/>
            <person name="Andreopoulos B."/>
            <person name="Lu D."/>
            <person name="Skrede I."/>
            <person name="Drula E."/>
            <person name="Henrissat B."/>
            <person name="Morin E."/>
            <person name="Kohler A."/>
            <person name="Barry K."/>
            <person name="LaButti K."/>
            <person name="Morin E."/>
            <person name="Salamov A."/>
            <person name="Lipzen A."/>
            <person name="Mereny Z."/>
            <person name="Hegedus B."/>
            <person name="Baldrian P."/>
            <person name="Stursova M."/>
            <person name="Weitz H."/>
            <person name="Taylor A."/>
            <person name="Grigoriev I.V."/>
            <person name="Nagy L.G."/>
            <person name="Martin F."/>
            <person name="Kauserud H."/>
        </authorList>
    </citation>
    <scope>NUCLEOTIDE SEQUENCE</scope>
    <source>
        <strain evidence="2">CBHHK188m</strain>
    </source>
</reference>
<evidence type="ECO:0000313" key="2">
    <source>
        <dbReference type="EMBL" id="KAJ7728817.1"/>
    </source>
</evidence>
<sequence length="209" mass="23303">MSLSFRTSLVSHPLFVYRSLGLYIPPYISLPLPPLSFPFLPQTKNTHPSPSPAPAPAKAWPSRCHGQGQGQAERDRDLAADMGGCRRRTAPTITLRPLSPTPRVQRRAHLRWARRNTYSTSFSPPPDPRRRRARTGRAIAGENVPSARRGSGTRKGGMGGARGCGRCCCPTRRCHGSSRLRMRIRRGIWRLAGFYLGGRLLELEDALRR</sequence>
<dbReference type="Proteomes" id="UP001215280">
    <property type="component" value="Unassembled WGS sequence"/>
</dbReference>
<feature type="region of interest" description="Disordered" evidence="1">
    <location>
        <begin position="43"/>
        <end position="75"/>
    </location>
</feature>
<keyword evidence="3" id="KW-1185">Reference proteome</keyword>
<name>A0AAD7HUR0_9AGAR</name>
<dbReference type="AlphaFoldDB" id="A0AAD7HUR0"/>